<dbReference type="GO" id="GO:0003887">
    <property type="term" value="F:DNA-directed DNA polymerase activity"/>
    <property type="evidence" value="ECO:0007669"/>
    <property type="project" value="UniProtKB-KW"/>
</dbReference>
<dbReference type="SUPFAM" id="SSF56672">
    <property type="entry name" value="DNA/RNA polymerases"/>
    <property type="match status" value="1"/>
</dbReference>
<dbReference type="RefSeq" id="WP_004808644.1">
    <property type="nucleotide sequence ID" value="NZ_JH165054.1"/>
</dbReference>
<reference evidence="2 3" key="1">
    <citation type="submission" date="2011-06" db="EMBL/GenBank/DDBJ databases">
        <authorList>
            <person name="Muzny D."/>
            <person name="Qin X."/>
            <person name="Deng J."/>
            <person name="Jiang H."/>
            <person name="Liu Y."/>
            <person name="Qu J."/>
            <person name="Song X.-Z."/>
            <person name="Zhang L."/>
            <person name="Thornton R."/>
            <person name="Coyle M."/>
            <person name="Francisco L."/>
            <person name="Jackson L."/>
            <person name="Javaid M."/>
            <person name="Korchina V."/>
            <person name="Kovar C."/>
            <person name="Mata R."/>
            <person name="Mathew T."/>
            <person name="Ngo R."/>
            <person name="Nguyen L."/>
            <person name="Nguyen N."/>
            <person name="Okwuonu G."/>
            <person name="Ongeri F."/>
            <person name="Pham C."/>
            <person name="Simmons D."/>
            <person name="Wilczek-Boney K."/>
            <person name="Hale W."/>
            <person name="Jakkamsetti A."/>
            <person name="Pham P."/>
            <person name="Ruth R."/>
            <person name="San Lucas F."/>
            <person name="Warren J."/>
            <person name="Zhang J."/>
            <person name="Zhao Z."/>
            <person name="Zhou C."/>
            <person name="Zhu D."/>
            <person name="Lee S."/>
            <person name="Bess C."/>
            <person name="Blankenburg K."/>
            <person name="Forbes L."/>
            <person name="Fu Q."/>
            <person name="Gubbala S."/>
            <person name="Hirani K."/>
            <person name="Jayaseelan J.C."/>
            <person name="Lara F."/>
            <person name="Munidasa M."/>
            <person name="Palculict T."/>
            <person name="Patil S."/>
            <person name="Pu L.-L."/>
            <person name="Saada N."/>
            <person name="Tang L."/>
            <person name="Weissenberger G."/>
            <person name="Zhu Y."/>
            <person name="Hemphill L."/>
            <person name="Shang Y."/>
            <person name="Youmans B."/>
            <person name="Ayvaz T."/>
            <person name="Ross M."/>
            <person name="Santibanez J."/>
            <person name="Aqrawi P."/>
            <person name="Gross S."/>
            <person name="Joshi V."/>
            <person name="Fowler G."/>
            <person name="Nazareth L."/>
            <person name="Reid J."/>
            <person name="Worley K."/>
            <person name="Petrosino J."/>
            <person name="Highlander S."/>
            <person name="Gibbs R."/>
        </authorList>
    </citation>
    <scope>NUCLEOTIDE SEQUENCE [LARGE SCALE GENOMIC DNA]</scope>
    <source>
        <strain evidence="2 3">ATCC 25577</strain>
    </source>
</reference>
<dbReference type="AlphaFoldDB" id="G4CU75"/>
<evidence type="ECO:0000313" key="2">
    <source>
        <dbReference type="EMBL" id="EGY79202.1"/>
    </source>
</evidence>
<comment type="caution">
    <text evidence="2">The sequence shown here is derived from an EMBL/GenBank/DDBJ whole genome shotgun (WGS) entry which is preliminary data.</text>
</comment>
<dbReference type="EC" id="2.7.7.7" evidence="2"/>
<protein>
    <submittedName>
        <fullName evidence="2">Prophage LambdaSa04 DNA-directed DNA polymerase</fullName>
        <ecNumber evidence="2">2.7.7.7</ecNumber>
    </submittedName>
</protein>
<sequence length="299" mass="32936">MRSLACDLETYSPVNLTKSGVYPYAADPEFELLLFGYSIDSGDVHVIDLASDQQLPDEVLAALVDPGVVKWAHNAAFERVALSAWLRRHHPDLLTEEFLDPAQWRCTMVWSAYLGLPMGLDAVGAALDLDVQKDSAGKKLIRQFCAPATPSVLNGGGTRNLPASDPTGWAQFIEYNRRDVEVELAIHDRLSLFPMPEVEWDAYALDQAINDTGINLDRTLADAAVALDDEHRAATLARAQELTGLENPNSPIQLKRNGSPPTVARRHPWRRLMLKPPSTPRLVSCGKCWSCAETSQNPA</sequence>
<dbReference type="InterPro" id="IPR043502">
    <property type="entry name" value="DNA/RNA_pol_sf"/>
</dbReference>
<accession>G4CU75</accession>
<organism evidence="2 3">
    <name type="scientific">Cutibacterium avidum ATCC 25577</name>
    <dbReference type="NCBI Taxonomy" id="997355"/>
    <lineage>
        <taxon>Bacteria</taxon>
        <taxon>Bacillati</taxon>
        <taxon>Actinomycetota</taxon>
        <taxon>Actinomycetes</taxon>
        <taxon>Propionibacteriales</taxon>
        <taxon>Propionibacteriaceae</taxon>
        <taxon>Cutibacterium</taxon>
    </lineage>
</organism>
<keyword evidence="2" id="KW-0548">Nucleotidyltransferase</keyword>
<dbReference type="SUPFAM" id="SSF53098">
    <property type="entry name" value="Ribonuclease H-like"/>
    <property type="match status" value="1"/>
</dbReference>
<dbReference type="InterPro" id="IPR012337">
    <property type="entry name" value="RNaseH-like_sf"/>
</dbReference>
<dbReference type="PATRIC" id="fig|997355.3.peg.82"/>
<keyword evidence="2" id="KW-0239">DNA-directed DNA polymerase</keyword>
<dbReference type="EMBL" id="AGBA01000002">
    <property type="protein sequence ID" value="EGY79202.1"/>
    <property type="molecule type" value="Genomic_DNA"/>
</dbReference>
<gene>
    <name evidence="2" type="ORF">HMPREF9153_0081</name>
</gene>
<evidence type="ECO:0000256" key="1">
    <source>
        <dbReference type="SAM" id="MobiDB-lite"/>
    </source>
</evidence>
<name>G4CU75_9ACTN</name>
<dbReference type="Proteomes" id="UP000005332">
    <property type="component" value="Unassembled WGS sequence"/>
</dbReference>
<keyword evidence="3" id="KW-1185">Reference proteome</keyword>
<keyword evidence="2" id="KW-0808">Transferase</keyword>
<dbReference type="HOGENOM" id="CLU_012044_2_2_11"/>
<feature type="region of interest" description="Disordered" evidence="1">
    <location>
        <begin position="242"/>
        <end position="268"/>
    </location>
</feature>
<evidence type="ECO:0000313" key="3">
    <source>
        <dbReference type="Proteomes" id="UP000005332"/>
    </source>
</evidence>
<proteinExistence type="predicted"/>